<comment type="caution">
    <text evidence="1">The sequence shown here is derived from an EMBL/GenBank/DDBJ whole genome shotgun (WGS) entry which is preliminary data.</text>
</comment>
<sequence length="55" mass="6112">MTKVSKEQLRKFIEGNNLKSTEDVQAALRDLFAGSMQEMLEAVLVQKSREGIDGA</sequence>
<protein>
    <recommendedName>
        <fullName evidence="3">IS256 family transposase</fullName>
    </recommendedName>
</protein>
<name>A0ABV5AHY3_9BACL</name>
<dbReference type="EMBL" id="JBDXSU010000015">
    <property type="protein sequence ID" value="MFB5191893.1"/>
    <property type="molecule type" value="Genomic_DNA"/>
</dbReference>
<evidence type="ECO:0000313" key="2">
    <source>
        <dbReference type="Proteomes" id="UP001579974"/>
    </source>
</evidence>
<reference evidence="1 2" key="1">
    <citation type="journal article" date="2024" name="Int. J. Mol. Sci.">
        <title>Exploration of Alicyclobacillus spp. Genome in Search of Antibiotic Resistance.</title>
        <authorList>
            <person name="Bucka-Kolendo J."/>
            <person name="Kiousi D.E."/>
            <person name="Dekowska A."/>
            <person name="Mikolajczuk-Szczyrba A."/>
            <person name="Karadedos D.M."/>
            <person name="Michael P."/>
            <person name="Galanis A."/>
            <person name="Sokolowska B."/>
        </authorList>
    </citation>
    <scope>NUCLEOTIDE SEQUENCE [LARGE SCALE GENOMIC DNA]</scope>
    <source>
        <strain evidence="1 2">KKP 3000</strain>
    </source>
</reference>
<keyword evidence="2" id="KW-1185">Reference proteome</keyword>
<organism evidence="1 2">
    <name type="scientific">Alicyclobacillus fastidiosus</name>
    <dbReference type="NCBI Taxonomy" id="392011"/>
    <lineage>
        <taxon>Bacteria</taxon>
        <taxon>Bacillati</taxon>
        <taxon>Bacillota</taxon>
        <taxon>Bacilli</taxon>
        <taxon>Bacillales</taxon>
        <taxon>Alicyclobacillaceae</taxon>
        <taxon>Alicyclobacillus</taxon>
    </lineage>
</organism>
<dbReference type="RefSeq" id="WP_275475007.1">
    <property type="nucleotide sequence ID" value="NZ_CP162943.1"/>
</dbReference>
<proteinExistence type="predicted"/>
<dbReference type="Proteomes" id="UP001579974">
    <property type="component" value="Unassembled WGS sequence"/>
</dbReference>
<accession>A0ABV5AHY3</accession>
<evidence type="ECO:0000313" key="1">
    <source>
        <dbReference type="EMBL" id="MFB5191893.1"/>
    </source>
</evidence>
<evidence type="ECO:0008006" key="3">
    <source>
        <dbReference type="Google" id="ProtNLM"/>
    </source>
</evidence>
<gene>
    <name evidence="1" type="ORF">KKP3000_000681</name>
</gene>